<accession>A0A6J6BY32</accession>
<proteinExistence type="predicted"/>
<feature type="domain" description="Glutamine amidotransferase" evidence="1">
    <location>
        <begin position="22"/>
        <end position="124"/>
    </location>
</feature>
<dbReference type="AlphaFoldDB" id="A0A6J6BY32"/>
<dbReference type="Pfam" id="PF00117">
    <property type="entry name" value="GATase"/>
    <property type="match status" value="1"/>
</dbReference>
<evidence type="ECO:0000259" key="1">
    <source>
        <dbReference type="Pfam" id="PF00117"/>
    </source>
</evidence>
<organism evidence="2">
    <name type="scientific">freshwater metagenome</name>
    <dbReference type="NCBI Taxonomy" id="449393"/>
    <lineage>
        <taxon>unclassified sequences</taxon>
        <taxon>metagenomes</taxon>
        <taxon>ecological metagenomes</taxon>
    </lineage>
</organism>
<dbReference type="InterPro" id="IPR029062">
    <property type="entry name" value="Class_I_gatase-like"/>
</dbReference>
<protein>
    <submittedName>
        <fullName evidence="2">Unannotated protein</fullName>
    </submittedName>
</protein>
<dbReference type="Gene3D" id="3.40.50.880">
    <property type="match status" value="1"/>
</dbReference>
<dbReference type="PROSITE" id="PS51273">
    <property type="entry name" value="GATASE_TYPE_1"/>
    <property type="match status" value="1"/>
</dbReference>
<dbReference type="PANTHER" id="PTHR42695:SF5">
    <property type="entry name" value="GLUTAMINE AMIDOTRANSFERASE YLR126C-RELATED"/>
    <property type="match status" value="1"/>
</dbReference>
<gene>
    <name evidence="2" type="ORF">UFOPK1505_00373</name>
</gene>
<reference evidence="2" key="1">
    <citation type="submission" date="2020-05" db="EMBL/GenBank/DDBJ databases">
        <authorList>
            <person name="Chiriac C."/>
            <person name="Salcher M."/>
            <person name="Ghai R."/>
            <person name="Kavagutti S V."/>
        </authorList>
    </citation>
    <scope>NUCLEOTIDE SEQUENCE</scope>
</reference>
<name>A0A6J6BY32_9ZZZZ</name>
<dbReference type="EMBL" id="CAEZSS010000051">
    <property type="protein sequence ID" value="CAB4544030.1"/>
    <property type="molecule type" value="Genomic_DNA"/>
</dbReference>
<dbReference type="InterPro" id="IPR017926">
    <property type="entry name" value="GATASE"/>
</dbReference>
<evidence type="ECO:0000313" key="2">
    <source>
        <dbReference type="EMBL" id="CAB4544030.1"/>
    </source>
</evidence>
<dbReference type="PANTHER" id="PTHR42695">
    <property type="entry name" value="GLUTAMINE AMIDOTRANSFERASE YLR126C-RELATED"/>
    <property type="match status" value="1"/>
</dbReference>
<dbReference type="InterPro" id="IPR044992">
    <property type="entry name" value="ChyE-like"/>
</dbReference>
<sequence length="182" mass="20272">MGAPWGVHEDERIGNWLLPELQKLQDAHNAGIPIFGICFGGQLMARALGGTVQPAKEAEIGWCEVESDDKSLIPTGPWFEYHWDRWTLPKGALEIARTEISSQAFIMGRTLGLQFHPEIDPEVLDEWLAMDGGCAEVEGEGVVVDQLRAQTKEEKIASDKRAFDLVDTFLRRVATAEIKKVD</sequence>
<dbReference type="SUPFAM" id="SSF52317">
    <property type="entry name" value="Class I glutamine amidotransferase-like"/>
    <property type="match status" value="1"/>
</dbReference>
<dbReference type="GO" id="GO:0005829">
    <property type="term" value="C:cytosol"/>
    <property type="evidence" value="ECO:0007669"/>
    <property type="project" value="TreeGrafter"/>
</dbReference>